<keyword evidence="1" id="KW-0472">Membrane</keyword>
<evidence type="ECO:0000256" key="1">
    <source>
        <dbReference type="SAM" id="Phobius"/>
    </source>
</evidence>
<dbReference type="PANTHER" id="PTHR40465">
    <property type="entry name" value="CHROMOSOME 1, WHOLE GENOME SHOTGUN SEQUENCE"/>
    <property type="match status" value="1"/>
</dbReference>
<feature type="transmembrane region" description="Helical" evidence="1">
    <location>
        <begin position="146"/>
        <end position="168"/>
    </location>
</feature>
<evidence type="ECO:0000313" key="4">
    <source>
        <dbReference type="Proteomes" id="UP000250043"/>
    </source>
</evidence>
<gene>
    <name evidence="3" type="ORF">OBBRIDRAFT_358976</name>
</gene>
<dbReference type="Proteomes" id="UP000250043">
    <property type="component" value="Unassembled WGS sequence"/>
</dbReference>
<feature type="transmembrane region" description="Helical" evidence="1">
    <location>
        <begin position="106"/>
        <end position="126"/>
    </location>
</feature>
<keyword evidence="1" id="KW-1133">Transmembrane helix</keyword>
<feature type="domain" description="DUF6534" evidence="2">
    <location>
        <begin position="154"/>
        <end position="241"/>
    </location>
</feature>
<feature type="transmembrane region" description="Helical" evidence="1">
    <location>
        <begin position="6"/>
        <end position="24"/>
    </location>
</feature>
<keyword evidence="1" id="KW-0812">Transmembrane</keyword>
<dbReference type="EMBL" id="KV722332">
    <property type="protein sequence ID" value="OCH96040.1"/>
    <property type="molecule type" value="Genomic_DNA"/>
</dbReference>
<evidence type="ECO:0000313" key="3">
    <source>
        <dbReference type="EMBL" id="OCH96040.1"/>
    </source>
</evidence>
<evidence type="ECO:0000259" key="2">
    <source>
        <dbReference type="Pfam" id="PF20152"/>
    </source>
</evidence>
<accession>A0A8E2DUE0</accession>
<dbReference type="OrthoDB" id="2690748at2759"/>
<dbReference type="Pfam" id="PF20152">
    <property type="entry name" value="DUF6534"/>
    <property type="match status" value="1"/>
</dbReference>
<feature type="transmembrane region" description="Helical" evidence="1">
    <location>
        <begin position="73"/>
        <end position="94"/>
    </location>
</feature>
<feature type="transmembrane region" description="Helical" evidence="1">
    <location>
        <begin position="206"/>
        <end position="225"/>
    </location>
</feature>
<dbReference type="AlphaFoldDB" id="A0A8E2DUE0"/>
<reference evidence="3 4" key="1">
    <citation type="submission" date="2016-07" db="EMBL/GenBank/DDBJ databases">
        <title>Draft genome of the white-rot fungus Obba rivulosa 3A-2.</title>
        <authorList>
            <consortium name="DOE Joint Genome Institute"/>
            <person name="Miettinen O."/>
            <person name="Riley R."/>
            <person name="Acob R."/>
            <person name="Barry K."/>
            <person name="Cullen D."/>
            <person name="De Vries R."/>
            <person name="Hainaut M."/>
            <person name="Hatakka A."/>
            <person name="Henrissat B."/>
            <person name="Hilden K."/>
            <person name="Kuo R."/>
            <person name="Labutti K."/>
            <person name="Lipzen A."/>
            <person name="Makela M.R."/>
            <person name="Sandor L."/>
            <person name="Spatafora J.W."/>
            <person name="Grigoriev I.V."/>
            <person name="Hibbett D.S."/>
        </authorList>
    </citation>
    <scope>NUCLEOTIDE SEQUENCE [LARGE SCALE GENOMIC DNA]</scope>
    <source>
        <strain evidence="3 4">3A-2</strain>
    </source>
</reference>
<keyword evidence="4" id="KW-1185">Reference proteome</keyword>
<dbReference type="PANTHER" id="PTHR40465:SF1">
    <property type="entry name" value="DUF6534 DOMAIN-CONTAINING PROTEIN"/>
    <property type="match status" value="1"/>
</dbReference>
<feature type="transmembrane region" description="Helical" evidence="1">
    <location>
        <begin position="36"/>
        <end position="61"/>
    </location>
</feature>
<name>A0A8E2DUE0_9APHY</name>
<proteinExistence type="predicted"/>
<protein>
    <recommendedName>
        <fullName evidence="2">DUF6534 domain-containing protein</fullName>
    </recommendedName>
</protein>
<organism evidence="3 4">
    <name type="scientific">Obba rivulosa</name>
    <dbReference type="NCBI Taxonomy" id="1052685"/>
    <lineage>
        <taxon>Eukaryota</taxon>
        <taxon>Fungi</taxon>
        <taxon>Dikarya</taxon>
        <taxon>Basidiomycota</taxon>
        <taxon>Agaricomycotina</taxon>
        <taxon>Agaricomycetes</taxon>
        <taxon>Polyporales</taxon>
        <taxon>Gelatoporiaceae</taxon>
        <taxon>Obba</taxon>
    </lineage>
</organism>
<sequence>MAHWVLCFWAICLLCFFNLGRISDVKPKDPLLLQSLVLFLWILDCVHVALATHGVYFYLVTHYGEATIILKPVWSLIVIPVVSSISNLIVRITFAYRLWKLNGRAVLLHVATDILSLCVAGFAMFFSAKGLSVSTWSELHHFNWVVYAGFISEMTINIVITVAQIVCFRRLRVTVRGRSVDILLHTLIVYSIDTCFVTSVCSVMDLVFFLALPGTLLYFAFYFVISKLYFNAMLANLNARTSLQDNFRHSESSSMESHIFTKTLATVANATDK</sequence>
<dbReference type="InterPro" id="IPR045339">
    <property type="entry name" value="DUF6534"/>
</dbReference>
<feature type="transmembrane region" description="Helical" evidence="1">
    <location>
        <begin position="180"/>
        <end position="200"/>
    </location>
</feature>